<sequence>MAASEKKLGLLHEKLADVFSELLDGVVIGVDEETGEETRMPPSAAILTAVNQFLKNNDITCAPDESNAIGKLKAKQEERAEARKARKLEQADREAALEGGSFLSNLPMN</sequence>
<reference evidence="2" key="1">
    <citation type="journal article" date="2024" name="Viruses">
        <title>New Genera and Species of Caulobacter and Brevundimonas Bacteriophages Provide Insights into Phage Genome Evolution.</title>
        <authorList>
            <person name="Ely B."/>
            <person name="Hils M."/>
            <person name="Clarke A."/>
            <person name="Albert M."/>
            <person name="Holness N."/>
            <person name="Lenski J."/>
            <person name="Mohammadi T."/>
        </authorList>
    </citation>
    <scope>NUCLEOTIDE SEQUENCE [LARGE SCALE GENOMIC DNA]</scope>
</reference>
<dbReference type="Proteomes" id="UP001301924">
    <property type="component" value="Segment"/>
</dbReference>
<organism evidence="1 2">
    <name type="scientific">Caulobacter phage Quill_5.2</name>
    <dbReference type="NCBI Taxonomy" id="3075108"/>
    <lineage>
        <taxon>Viruses</taxon>
        <taxon>Duplodnaviria</taxon>
        <taxon>Heunggongvirae</taxon>
        <taxon>Uroviricota</taxon>
        <taxon>Caudoviricetes</taxon>
        <taxon>Autographivirales</taxon>
        <taxon>Autonotataviridae</taxon>
        <taxon>Lullwatervirus</taxon>
        <taxon>Lullwatervirus quill52</taxon>
    </lineage>
</organism>
<dbReference type="InterPro" id="IPR024345">
    <property type="entry name" value="DNA_matur_Phage_T7-like"/>
</dbReference>
<dbReference type="Pfam" id="PF11123">
    <property type="entry name" value="DNA_Packaging_2"/>
    <property type="match status" value="1"/>
</dbReference>
<name>A0AA96T1U3_9CAUD</name>
<evidence type="ECO:0000313" key="1">
    <source>
        <dbReference type="EMBL" id="WNV48180.1"/>
    </source>
</evidence>
<protein>
    <submittedName>
        <fullName evidence="1">Small terminase subunit</fullName>
    </submittedName>
</protein>
<accession>A0AA96T1U3</accession>
<gene>
    <name evidence="1" type="ORF">Ql52_gp044</name>
</gene>
<evidence type="ECO:0000313" key="2">
    <source>
        <dbReference type="Proteomes" id="UP001301924"/>
    </source>
</evidence>
<dbReference type="EMBL" id="OR260090">
    <property type="protein sequence ID" value="WNV48180.1"/>
    <property type="molecule type" value="Genomic_DNA"/>
</dbReference>
<proteinExistence type="predicted"/>
<keyword evidence="2" id="KW-1185">Reference proteome</keyword>